<dbReference type="EMBL" id="JACHMN010000001">
    <property type="protein sequence ID" value="MBB5866625.1"/>
    <property type="molecule type" value="Genomic_DNA"/>
</dbReference>
<accession>A0A841BG71</accession>
<evidence type="ECO:0000313" key="3">
    <source>
        <dbReference type="Proteomes" id="UP000587527"/>
    </source>
</evidence>
<evidence type="ECO:0008006" key="4">
    <source>
        <dbReference type="Google" id="ProtNLM"/>
    </source>
</evidence>
<sequence length="67" mass="7573">MTTPVKGRNLPDGLRRHSQRHARRRARGERGFAVLKTWRILHKVRSSVTGVGDLVRAILVLEHGPAQ</sequence>
<keyword evidence="3" id="KW-1185">Reference proteome</keyword>
<feature type="region of interest" description="Disordered" evidence="1">
    <location>
        <begin position="1"/>
        <end position="28"/>
    </location>
</feature>
<dbReference type="Proteomes" id="UP000587527">
    <property type="component" value="Unassembled WGS sequence"/>
</dbReference>
<comment type="caution">
    <text evidence="2">The sequence shown here is derived from an EMBL/GenBank/DDBJ whole genome shotgun (WGS) entry which is preliminary data.</text>
</comment>
<proteinExistence type="predicted"/>
<organism evidence="2 3">
    <name type="scientific">Allocatelliglobosispora scoriae</name>
    <dbReference type="NCBI Taxonomy" id="643052"/>
    <lineage>
        <taxon>Bacteria</taxon>
        <taxon>Bacillati</taxon>
        <taxon>Actinomycetota</taxon>
        <taxon>Actinomycetes</taxon>
        <taxon>Micromonosporales</taxon>
        <taxon>Micromonosporaceae</taxon>
        <taxon>Allocatelliglobosispora</taxon>
    </lineage>
</organism>
<name>A0A841BG71_9ACTN</name>
<feature type="compositionally biased region" description="Basic residues" evidence="1">
    <location>
        <begin position="16"/>
        <end position="27"/>
    </location>
</feature>
<protein>
    <recommendedName>
        <fullName evidence="4">DDE Tnp4 domain-containing protein</fullName>
    </recommendedName>
</protein>
<gene>
    <name evidence="2" type="ORF">F4553_000004</name>
</gene>
<evidence type="ECO:0000313" key="2">
    <source>
        <dbReference type="EMBL" id="MBB5866625.1"/>
    </source>
</evidence>
<evidence type="ECO:0000256" key="1">
    <source>
        <dbReference type="SAM" id="MobiDB-lite"/>
    </source>
</evidence>
<reference evidence="2 3" key="1">
    <citation type="submission" date="2020-08" db="EMBL/GenBank/DDBJ databases">
        <title>Sequencing the genomes of 1000 actinobacteria strains.</title>
        <authorList>
            <person name="Klenk H.-P."/>
        </authorList>
    </citation>
    <scope>NUCLEOTIDE SEQUENCE [LARGE SCALE GENOMIC DNA]</scope>
    <source>
        <strain evidence="2 3">DSM 45362</strain>
    </source>
</reference>
<dbReference type="AlphaFoldDB" id="A0A841BG71"/>